<gene>
    <name evidence="2" type="ORF">Pmar_PMAR020111</name>
</gene>
<evidence type="ECO:0000256" key="1">
    <source>
        <dbReference type="SAM" id="MobiDB-lite"/>
    </source>
</evidence>
<feature type="compositionally biased region" description="Polar residues" evidence="1">
    <location>
        <begin position="1"/>
        <end position="10"/>
    </location>
</feature>
<dbReference type="RefSeq" id="XP_002779337.1">
    <property type="nucleotide sequence ID" value="XM_002779291.1"/>
</dbReference>
<keyword evidence="3" id="KW-1185">Reference proteome</keyword>
<dbReference type="InParanoid" id="C5KWQ7"/>
<proteinExistence type="predicted"/>
<feature type="region of interest" description="Disordered" evidence="1">
    <location>
        <begin position="1"/>
        <end position="51"/>
    </location>
</feature>
<feature type="compositionally biased region" description="Acidic residues" evidence="1">
    <location>
        <begin position="29"/>
        <end position="43"/>
    </location>
</feature>
<evidence type="ECO:0000313" key="2">
    <source>
        <dbReference type="EMBL" id="EER11132.1"/>
    </source>
</evidence>
<dbReference type="Proteomes" id="UP000007800">
    <property type="component" value="Unassembled WGS sequence"/>
</dbReference>
<sequence length="51" mass="5674">GAQDPNQLQVPSRRESATPEQSEVKPDVTPEETEQEEDDTEQDGDVKSSME</sequence>
<evidence type="ECO:0000313" key="3">
    <source>
        <dbReference type="Proteomes" id="UP000007800"/>
    </source>
</evidence>
<protein>
    <submittedName>
        <fullName evidence="2">Uncharacterized protein</fullName>
    </submittedName>
</protein>
<feature type="compositionally biased region" description="Basic and acidic residues" evidence="1">
    <location>
        <begin position="12"/>
        <end position="28"/>
    </location>
</feature>
<accession>C5KWQ7</accession>
<dbReference type="GeneID" id="9056666"/>
<dbReference type="EMBL" id="GG677039">
    <property type="protein sequence ID" value="EER11132.1"/>
    <property type="molecule type" value="Genomic_DNA"/>
</dbReference>
<organism evidence="3">
    <name type="scientific">Perkinsus marinus (strain ATCC 50983 / TXsc)</name>
    <dbReference type="NCBI Taxonomy" id="423536"/>
    <lineage>
        <taxon>Eukaryota</taxon>
        <taxon>Sar</taxon>
        <taxon>Alveolata</taxon>
        <taxon>Perkinsozoa</taxon>
        <taxon>Perkinsea</taxon>
        <taxon>Perkinsida</taxon>
        <taxon>Perkinsidae</taxon>
        <taxon>Perkinsus</taxon>
    </lineage>
</organism>
<dbReference type="AlphaFoldDB" id="C5KWQ7"/>
<reference evidence="2 3" key="1">
    <citation type="submission" date="2008-07" db="EMBL/GenBank/DDBJ databases">
        <authorList>
            <person name="El-Sayed N."/>
            <person name="Caler E."/>
            <person name="Inman J."/>
            <person name="Amedeo P."/>
            <person name="Hass B."/>
            <person name="Wortman J."/>
        </authorList>
    </citation>
    <scope>NUCLEOTIDE SEQUENCE [LARGE SCALE GENOMIC DNA]</scope>
    <source>
        <strain evidence="3">ATCC 50983 / TXsc</strain>
    </source>
</reference>
<feature type="non-terminal residue" evidence="2">
    <location>
        <position position="1"/>
    </location>
</feature>
<name>C5KWQ7_PERM5</name>
<feature type="non-terminal residue" evidence="2">
    <location>
        <position position="51"/>
    </location>
</feature>